<sequence length="312" mass="30237">MSDDAQAPKARGNSAGGTPPRDPHAHDDVWAAPADSRAAQAQPPQSPPRDVAPPEPTQVDLGSQGATGLSGSAGVTDPFALPEFDPPAPAPGTPGAAGTPPTSGTPSAPSAPSAHDQRTVTSFPATGAPAIHPASPSAQGWADPSAPSAPATPAGHGAAAPNPFAPPAAEPVPPPPVAPGGPGQAPYGYPGGPQGGYAHPAVQPSGYAGAPGYSGTPDQGYYGWTGMPPQPANGMGVTGLVLGIISAVIFCLWPLAIGLGVLAVIFSALGRGKAARGEATNPGHALAGLICGGAGIVLGTGLGILVLTTSYW</sequence>
<keyword evidence="2" id="KW-0472">Membrane</keyword>
<evidence type="ECO:0000313" key="3">
    <source>
        <dbReference type="EMBL" id="MFC5674578.1"/>
    </source>
</evidence>
<organism evidence="3 4">
    <name type="scientific">Streptomyces incanus</name>
    <dbReference type="NCBI Taxonomy" id="887453"/>
    <lineage>
        <taxon>Bacteria</taxon>
        <taxon>Bacillati</taxon>
        <taxon>Actinomycetota</taxon>
        <taxon>Actinomycetes</taxon>
        <taxon>Kitasatosporales</taxon>
        <taxon>Streptomycetaceae</taxon>
        <taxon>Streptomyces</taxon>
    </lineage>
</organism>
<protein>
    <recommendedName>
        <fullName evidence="5">DUF4190 domain-containing protein</fullName>
    </recommendedName>
</protein>
<feature type="transmembrane region" description="Helical" evidence="2">
    <location>
        <begin position="240"/>
        <end position="266"/>
    </location>
</feature>
<dbReference type="Proteomes" id="UP001596183">
    <property type="component" value="Unassembled WGS sequence"/>
</dbReference>
<evidence type="ECO:0008006" key="5">
    <source>
        <dbReference type="Google" id="ProtNLM"/>
    </source>
</evidence>
<evidence type="ECO:0000313" key="4">
    <source>
        <dbReference type="Proteomes" id="UP001596183"/>
    </source>
</evidence>
<gene>
    <name evidence="3" type="ORF">ACFP2V_32265</name>
</gene>
<evidence type="ECO:0000256" key="1">
    <source>
        <dbReference type="SAM" id="MobiDB-lite"/>
    </source>
</evidence>
<keyword evidence="2" id="KW-1133">Transmembrane helix</keyword>
<keyword evidence="2" id="KW-0812">Transmembrane</keyword>
<feature type="compositionally biased region" description="Polar residues" evidence="1">
    <location>
        <begin position="60"/>
        <end position="70"/>
    </location>
</feature>
<feature type="transmembrane region" description="Helical" evidence="2">
    <location>
        <begin position="286"/>
        <end position="307"/>
    </location>
</feature>
<reference evidence="4" key="1">
    <citation type="journal article" date="2019" name="Int. J. Syst. Evol. Microbiol.">
        <title>The Global Catalogue of Microorganisms (GCM) 10K type strain sequencing project: providing services to taxonomists for standard genome sequencing and annotation.</title>
        <authorList>
            <consortium name="The Broad Institute Genomics Platform"/>
            <consortium name="The Broad Institute Genome Sequencing Center for Infectious Disease"/>
            <person name="Wu L."/>
            <person name="Ma J."/>
        </authorList>
    </citation>
    <scope>NUCLEOTIDE SEQUENCE [LARGE SCALE GENOMIC DNA]</scope>
    <source>
        <strain evidence="4">JCM 13852</strain>
    </source>
</reference>
<proteinExistence type="predicted"/>
<dbReference type="EMBL" id="JBHSPC010000119">
    <property type="protein sequence ID" value="MFC5674578.1"/>
    <property type="molecule type" value="Genomic_DNA"/>
</dbReference>
<feature type="compositionally biased region" description="Pro residues" evidence="1">
    <location>
        <begin position="44"/>
        <end position="56"/>
    </location>
</feature>
<comment type="caution">
    <text evidence="3">The sequence shown here is derived from an EMBL/GenBank/DDBJ whole genome shotgun (WGS) entry which is preliminary data.</text>
</comment>
<feature type="compositionally biased region" description="Low complexity" evidence="1">
    <location>
        <begin position="142"/>
        <end position="162"/>
    </location>
</feature>
<name>A0ABW0XVT4_9ACTN</name>
<accession>A0ABW0XVT4</accession>
<keyword evidence="4" id="KW-1185">Reference proteome</keyword>
<feature type="region of interest" description="Disordered" evidence="1">
    <location>
        <begin position="1"/>
        <end position="201"/>
    </location>
</feature>
<feature type="compositionally biased region" description="Pro residues" evidence="1">
    <location>
        <begin position="163"/>
        <end position="179"/>
    </location>
</feature>
<feature type="compositionally biased region" description="Low complexity" evidence="1">
    <location>
        <begin position="31"/>
        <end position="43"/>
    </location>
</feature>
<feature type="compositionally biased region" description="Low complexity" evidence="1">
    <location>
        <begin position="93"/>
        <end position="114"/>
    </location>
</feature>
<evidence type="ECO:0000256" key="2">
    <source>
        <dbReference type="SAM" id="Phobius"/>
    </source>
</evidence>
<dbReference type="RefSeq" id="WP_381218827.1">
    <property type="nucleotide sequence ID" value="NZ_JBHSPC010000119.1"/>
</dbReference>